<dbReference type="InterPro" id="IPR036728">
    <property type="entry name" value="PBP_GOBP_sf"/>
</dbReference>
<evidence type="ECO:0000256" key="3">
    <source>
        <dbReference type="ARBA" id="ARBA00022525"/>
    </source>
</evidence>
<sequence length="134" mass="14746">MKVLLIVIGVVGLSLAALDIPDHLRAPLKVMRKACLAESGVDENYVNQSRNGNLPDVPKLGCYILCFFEHAGMIEEDGTIHFNDVLHLLSPSLAETAKYVSEECKTIHGDTRCDTAWLTTKCFFEKAPEGSELP</sequence>
<dbReference type="FunFam" id="1.10.238.20:FF:000001">
    <property type="entry name" value="General odorant-binding protein lush"/>
    <property type="match status" value="1"/>
</dbReference>
<dbReference type="GO" id="GO:0035275">
    <property type="term" value="F:dibutyl phthalate binding"/>
    <property type="evidence" value="ECO:0007669"/>
    <property type="project" value="TreeGrafter"/>
</dbReference>
<dbReference type="GO" id="GO:0005576">
    <property type="term" value="C:extracellular region"/>
    <property type="evidence" value="ECO:0007669"/>
    <property type="project" value="UniProtKB-SubCell"/>
</dbReference>
<accession>X5FAH6</accession>
<protein>
    <submittedName>
        <fullName evidence="5">Odorant binding protein OBP21d</fullName>
    </submittedName>
</protein>
<dbReference type="EMBL" id="KF782359">
    <property type="protein sequence ID" value="AHW83249.1"/>
    <property type="molecule type" value="mRNA"/>
</dbReference>
<dbReference type="PANTHER" id="PTHR21364">
    <property type="entry name" value="GENERAL ODORANT-BINDING PROTEIN 19A"/>
    <property type="match status" value="1"/>
</dbReference>
<dbReference type="SMART" id="SM00708">
    <property type="entry name" value="PhBP"/>
    <property type="match status" value="1"/>
</dbReference>
<proteinExistence type="evidence at transcript level"/>
<comment type="similarity">
    <text evidence="2">Belongs to the PBP/GOBP family.</text>
</comment>
<evidence type="ECO:0000256" key="4">
    <source>
        <dbReference type="SAM" id="SignalP"/>
    </source>
</evidence>
<dbReference type="PANTHER" id="PTHR21364:SF2">
    <property type="entry name" value="GENERAL ODORANT-BINDING PROTEIN 19A"/>
    <property type="match status" value="1"/>
</dbReference>
<dbReference type="AlphaFoldDB" id="X5FAH6"/>
<dbReference type="SUPFAM" id="SSF47565">
    <property type="entry name" value="Insect pheromone/odorant-binding proteins"/>
    <property type="match status" value="1"/>
</dbReference>
<evidence type="ECO:0000256" key="2">
    <source>
        <dbReference type="ARBA" id="ARBA00008098"/>
    </source>
</evidence>
<evidence type="ECO:0000313" key="5">
    <source>
        <dbReference type="EMBL" id="AHW83249.1"/>
    </source>
</evidence>
<keyword evidence="3" id="KW-0964">Secreted</keyword>
<reference evidence="5" key="2">
    <citation type="journal article" date="2014" name="Biochem. Biophys. Res. Commun.">
        <title>Identification and expression profile analysis of putative odorant-binding proteins in Sitodiplosis mosellana (Gehin) (Diptera: Cecidomyiidae).</title>
        <authorList>
            <person name="Gong Z.J."/>
            <person name="Miao J."/>
            <person name="Duan Y."/>
            <person name="Jiang Y.L."/>
            <person name="Li T."/>
            <person name="Wu Y.Q."/>
        </authorList>
    </citation>
    <scope>NUCLEOTIDE SEQUENCE</scope>
</reference>
<comment type="subcellular location">
    <subcellularLocation>
        <location evidence="1">Secreted</location>
    </subcellularLocation>
</comment>
<dbReference type="InterPro" id="IPR006170">
    <property type="entry name" value="PBP/GOBP"/>
</dbReference>
<feature type="signal peptide" evidence="4">
    <location>
        <begin position="1"/>
        <end position="16"/>
    </location>
</feature>
<evidence type="ECO:0000256" key="1">
    <source>
        <dbReference type="ARBA" id="ARBA00004613"/>
    </source>
</evidence>
<organism evidence="5">
    <name type="scientific">Sitodiplosis mosellana</name>
    <name type="common">orange wheat blossom midge</name>
    <dbReference type="NCBI Taxonomy" id="263140"/>
    <lineage>
        <taxon>Eukaryota</taxon>
        <taxon>Metazoa</taxon>
        <taxon>Ecdysozoa</taxon>
        <taxon>Arthropoda</taxon>
        <taxon>Hexapoda</taxon>
        <taxon>Insecta</taxon>
        <taxon>Pterygota</taxon>
        <taxon>Neoptera</taxon>
        <taxon>Endopterygota</taxon>
        <taxon>Diptera</taxon>
        <taxon>Nematocera</taxon>
        <taxon>Sciaroidea</taxon>
        <taxon>Cecidomyiidae</taxon>
        <taxon>Sitodiplosis</taxon>
    </lineage>
</organism>
<keyword evidence="4" id="KW-0732">Signal</keyword>
<dbReference type="GO" id="GO:0005549">
    <property type="term" value="F:odorant binding"/>
    <property type="evidence" value="ECO:0007669"/>
    <property type="project" value="InterPro"/>
</dbReference>
<dbReference type="GO" id="GO:0042048">
    <property type="term" value="P:olfactory behavior"/>
    <property type="evidence" value="ECO:0007669"/>
    <property type="project" value="TreeGrafter"/>
</dbReference>
<dbReference type="Pfam" id="PF01395">
    <property type="entry name" value="PBP_GOBP"/>
    <property type="match status" value="1"/>
</dbReference>
<reference evidence="5" key="1">
    <citation type="submission" date="2013-10" db="EMBL/GenBank/DDBJ databases">
        <authorList>
            <person name="Gong Z."/>
            <person name="Wu Y."/>
        </authorList>
    </citation>
    <scope>NUCLEOTIDE SEQUENCE</scope>
</reference>
<name>X5FAH6_9DIPT</name>
<dbReference type="GO" id="GO:0007608">
    <property type="term" value="P:sensory perception of smell"/>
    <property type="evidence" value="ECO:0007669"/>
    <property type="project" value="TreeGrafter"/>
</dbReference>
<dbReference type="CDD" id="cd23992">
    <property type="entry name" value="PBP_GOBP"/>
    <property type="match status" value="1"/>
</dbReference>
<dbReference type="Gene3D" id="1.10.238.20">
    <property type="entry name" value="Pheromone/general odorant binding protein domain"/>
    <property type="match status" value="1"/>
</dbReference>
<feature type="chain" id="PRO_5004955272" evidence="4">
    <location>
        <begin position="17"/>
        <end position="134"/>
    </location>
</feature>